<reference evidence="1" key="1">
    <citation type="journal article" date="2020" name="New Phytol.">
        <title>Comparative genomics reveals dynamic genome evolution in host specialist ectomycorrhizal fungi.</title>
        <authorList>
            <person name="Lofgren L.A."/>
            <person name="Nguyen N.H."/>
            <person name="Vilgalys R."/>
            <person name="Ruytinx J."/>
            <person name="Liao H.L."/>
            <person name="Branco S."/>
            <person name="Kuo A."/>
            <person name="LaButti K."/>
            <person name="Lipzen A."/>
            <person name="Andreopoulos W."/>
            <person name="Pangilinan J."/>
            <person name="Riley R."/>
            <person name="Hundley H."/>
            <person name="Na H."/>
            <person name="Barry K."/>
            <person name="Grigoriev I.V."/>
            <person name="Stajich J.E."/>
            <person name="Kennedy P.G."/>
        </authorList>
    </citation>
    <scope>NUCLEOTIDE SEQUENCE</scope>
    <source>
        <strain evidence="1">DOB743</strain>
    </source>
</reference>
<protein>
    <submittedName>
        <fullName evidence="1">Uncharacterized protein</fullName>
    </submittedName>
</protein>
<dbReference type="AlphaFoldDB" id="A0A9P6ZNK3"/>
<gene>
    <name evidence="1" type="ORF">EV702DRAFT_1133478</name>
</gene>
<proteinExistence type="predicted"/>
<name>A0A9P6ZNK3_9AGAM</name>
<organism evidence="1 2">
    <name type="scientific">Suillus placidus</name>
    <dbReference type="NCBI Taxonomy" id="48579"/>
    <lineage>
        <taxon>Eukaryota</taxon>
        <taxon>Fungi</taxon>
        <taxon>Dikarya</taxon>
        <taxon>Basidiomycota</taxon>
        <taxon>Agaricomycotina</taxon>
        <taxon>Agaricomycetes</taxon>
        <taxon>Agaricomycetidae</taxon>
        <taxon>Boletales</taxon>
        <taxon>Suillineae</taxon>
        <taxon>Suillaceae</taxon>
        <taxon>Suillus</taxon>
    </lineage>
</organism>
<evidence type="ECO:0000313" key="1">
    <source>
        <dbReference type="EMBL" id="KAG1772601.1"/>
    </source>
</evidence>
<keyword evidence="2" id="KW-1185">Reference proteome</keyword>
<dbReference type="Proteomes" id="UP000714275">
    <property type="component" value="Unassembled WGS sequence"/>
</dbReference>
<comment type="caution">
    <text evidence="1">The sequence shown here is derived from an EMBL/GenBank/DDBJ whole genome shotgun (WGS) entry which is preliminary data.</text>
</comment>
<dbReference type="EMBL" id="JABBWD010000052">
    <property type="protein sequence ID" value="KAG1772601.1"/>
    <property type="molecule type" value="Genomic_DNA"/>
</dbReference>
<accession>A0A9P6ZNK3</accession>
<evidence type="ECO:0000313" key="2">
    <source>
        <dbReference type="Proteomes" id="UP000714275"/>
    </source>
</evidence>
<sequence>MSWNEWVDSIALVNSLTSSWSFLVPFLGLMSPPLQACEEPLFTGRITKSITLSRPSILSSSRVRTGGCKA</sequence>